<dbReference type="eggNOG" id="COG5263">
    <property type="taxonomic scope" value="Bacteria"/>
</dbReference>
<dbReference type="Gene3D" id="3.60.15.10">
    <property type="entry name" value="Ribonuclease Z/Hydroxyacylglutathione hydrolase-like"/>
    <property type="match status" value="1"/>
</dbReference>
<keyword evidence="4" id="KW-1185">Reference proteome</keyword>
<feature type="repeat" description="Cell wall-binding" evidence="2">
    <location>
        <begin position="288"/>
        <end position="307"/>
    </location>
</feature>
<dbReference type="PANTHER" id="PTHR30619:SF7">
    <property type="entry name" value="BETA-LACTAMASE DOMAIN PROTEIN"/>
    <property type="match status" value="1"/>
</dbReference>
<keyword evidence="1" id="KW-0677">Repeat</keyword>
<dbReference type="InterPro" id="IPR052159">
    <property type="entry name" value="Competence_DNA_uptake"/>
</dbReference>
<dbReference type="HOGENOM" id="CLU_835847_0_0_11"/>
<dbReference type="Proteomes" id="UP000004778">
    <property type="component" value="Unassembled WGS sequence"/>
</dbReference>
<protein>
    <submittedName>
        <fullName evidence="3">Cell wall-binding repeat protein</fullName>
    </submittedName>
</protein>
<feature type="repeat" description="Cell wall-binding" evidence="2">
    <location>
        <begin position="268"/>
        <end position="287"/>
    </location>
</feature>
<name>C0W8D1_9ACTO</name>
<dbReference type="InterPro" id="IPR018337">
    <property type="entry name" value="Cell_wall/Cho-bd_repeat"/>
</dbReference>
<proteinExistence type="predicted"/>
<sequence length="332" mass="36547">MQVEIVSYSEDYKYPGALSDANLMSWGVKVTAHGKTAFLSGDIEKTDGDESRLATEIGKVDFLKLGHHGLATSNSEEFLEALDPEFAVQTGSYSYMFSDTVDVLNRRGVSWYPADEIRSNGSKAVVLTMDESSVAIAGVKTSLVYRWRASPGPHVTAYLGGKAAPQQGWKKLWGQYYWFNGKPDASENTWVQDQGRWYYLTDTGVMATGWAKDGVTWYFFEASGAMRSGGWMKQGGTWYYLGADGAMRTGWQDIGGARYYLQPSGAMATGWVKVDGAWYFLHPNGAIATGWQSVAGTWYYLGTDGVMVDKDTVVIDGRESRFASSGAWLGYA</sequence>
<evidence type="ECO:0000256" key="1">
    <source>
        <dbReference type="ARBA" id="ARBA00022737"/>
    </source>
</evidence>
<dbReference type="RefSeq" id="WP_006549032.1">
    <property type="nucleotide sequence ID" value="NZ_DS999575.1"/>
</dbReference>
<gene>
    <name evidence="3" type="ORF">HMPREF0058_2125</name>
</gene>
<dbReference type="eggNOG" id="COG2333">
    <property type="taxonomic scope" value="Bacteria"/>
</dbReference>
<evidence type="ECO:0000313" key="4">
    <source>
        <dbReference type="Proteomes" id="UP000004778"/>
    </source>
</evidence>
<dbReference type="Pfam" id="PF19127">
    <property type="entry name" value="Choline_bind_3"/>
    <property type="match status" value="2"/>
</dbReference>
<dbReference type="Pfam" id="PF01473">
    <property type="entry name" value="Choline_bind_1"/>
    <property type="match status" value="1"/>
</dbReference>
<reference evidence="3 4" key="1">
    <citation type="submission" date="2009-01" db="EMBL/GenBank/DDBJ databases">
        <authorList>
            <person name="Qin X."/>
            <person name="Bachman B."/>
            <person name="Battles P."/>
            <person name="Bell A."/>
            <person name="Bess C."/>
            <person name="Bickham C."/>
            <person name="Chaboub L."/>
            <person name="Chen D."/>
            <person name="Coyle M."/>
            <person name="Deiros D.R."/>
            <person name="Dinh H."/>
            <person name="Forbes L."/>
            <person name="Fowler G."/>
            <person name="Francisco L."/>
            <person name="Fu Q."/>
            <person name="Gubbala S."/>
            <person name="Hale W."/>
            <person name="Han Y."/>
            <person name="Hemphill L."/>
            <person name="Highlander S.K."/>
            <person name="Hirani K."/>
            <person name="Hogues M."/>
            <person name="Jackson L."/>
            <person name="Jakkamsetti A."/>
            <person name="Javaid M."/>
            <person name="Jiang H."/>
            <person name="Korchina V."/>
            <person name="Kovar C."/>
            <person name="Lara F."/>
            <person name="Lee S."/>
            <person name="Mata R."/>
            <person name="Mathew T."/>
            <person name="Moen C."/>
            <person name="Morales K."/>
            <person name="Munidasa M."/>
            <person name="Nazareth L."/>
            <person name="Ngo R."/>
            <person name="Nguyen L."/>
            <person name="Okwuonu G."/>
            <person name="Ongeri F."/>
            <person name="Patil S."/>
            <person name="Petrosino J."/>
            <person name="Pham C."/>
            <person name="Pham P."/>
            <person name="Pu L.-L."/>
            <person name="Puazo M."/>
            <person name="Raj R."/>
            <person name="Reid J."/>
            <person name="Rouhana J."/>
            <person name="Saada N."/>
            <person name="Shang Y."/>
            <person name="Simmons D."/>
            <person name="Thornton R."/>
            <person name="Warren J."/>
            <person name="Weissenberger G."/>
            <person name="Zhang J."/>
            <person name="Zhang L."/>
            <person name="Zhou C."/>
            <person name="Zhu D."/>
            <person name="Muzny D."/>
            <person name="Worley K."/>
            <person name="Gibbs R."/>
        </authorList>
    </citation>
    <scope>NUCLEOTIDE SEQUENCE [LARGE SCALE GENOMIC DNA]</scope>
    <source>
        <strain evidence="3 4">DSM 15434</strain>
    </source>
</reference>
<organism evidence="3 4">
    <name type="scientific">Actinomyces urogenitalis DSM 15434</name>
    <dbReference type="NCBI Taxonomy" id="525246"/>
    <lineage>
        <taxon>Bacteria</taxon>
        <taxon>Bacillati</taxon>
        <taxon>Actinomycetota</taxon>
        <taxon>Actinomycetes</taxon>
        <taxon>Actinomycetales</taxon>
        <taxon>Actinomycetaceae</taxon>
        <taxon>Actinomyces</taxon>
    </lineage>
</organism>
<dbReference type="PROSITE" id="PS51170">
    <property type="entry name" value="CW"/>
    <property type="match status" value="5"/>
</dbReference>
<feature type="repeat" description="Cell wall-binding" evidence="2">
    <location>
        <begin position="248"/>
        <end position="267"/>
    </location>
</feature>
<dbReference type="SUPFAM" id="SSF56281">
    <property type="entry name" value="Metallo-hydrolase/oxidoreductase"/>
    <property type="match status" value="1"/>
</dbReference>
<dbReference type="AlphaFoldDB" id="C0W8D1"/>
<dbReference type="Gene3D" id="2.10.270.10">
    <property type="entry name" value="Cholin Binding"/>
    <property type="match status" value="1"/>
</dbReference>
<dbReference type="Gene3D" id="2.10.270.20">
    <property type="match status" value="1"/>
</dbReference>
<dbReference type="PANTHER" id="PTHR30619">
    <property type="entry name" value="DNA INTERNALIZATION/COMPETENCE PROTEIN COMEC/REC2"/>
    <property type="match status" value="1"/>
</dbReference>
<dbReference type="SUPFAM" id="SSF69360">
    <property type="entry name" value="Cell wall binding repeat"/>
    <property type="match status" value="1"/>
</dbReference>
<dbReference type="STRING" id="103621.GCA_001067145_01784"/>
<feature type="repeat" description="Cell wall-binding" evidence="2">
    <location>
        <begin position="228"/>
        <end position="247"/>
    </location>
</feature>
<evidence type="ECO:0000256" key="2">
    <source>
        <dbReference type="PROSITE-ProRule" id="PRU00591"/>
    </source>
</evidence>
<accession>C0W8D1</accession>
<dbReference type="EMBL" id="ACFH01000194">
    <property type="protein sequence ID" value="EEH64994.1"/>
    <property type="molecule type" value="Genomic_DNA"/>
</dbReference>
<feature type="repeat" description="Cell wall-binding" evidence="2">
    <location>
        <begin position="187"/>
        <end position="206"/>
    </location>
</feature>
<dbReference type="InterPro" id="IPR036866">
    <property type="entry name" value="RibonucZ/Hydroxyglut_hydro"/>
</dbReference>
<comment type="caution">
    <text evidence="3">The sequence shown here is derived from an EMBL/GenBank/DDBJ whole genome shotgun (WGS) entry which is preliminary data.</text>
</comment>
<evidence type="ECO:0000313" key="3">
    <source>
        <dbReference type="EMBL" id="EEH64994.1"/>
    </source>
</evidence>